<feature type="compositionally biased region" description="Basic and acidic residues" evidence="3">
    <location>
        <begin position="50"/>
        <end position="66"/>
    </location>
</feature>
<feature type="region of interest" description="Disordered" evidence="3">
    <location>
        <begin position="15"/>
        <end position="170"/>
    </location>
</feature>
<comment type="caution">
    <text evidence="4">The sequence shown here is derived from an EMBL/GenBank/DDBJ whole genome shotgun (WGS) entry which is preliminary data.</text>
</comment>
<organism evidence="4 5">
    <name type="scientific">Pristionchus mayeri</name>
    <dbReference type="NCBI Taxonomy" id="1317129"/>
    <lineage>
        <taxon>Eukaryota</taxon>
        <taxon>Metazoa</taxon>
        <taxon>Ecdysozoa</taxon>
        <taxon>Nematoda</taxon>
        <taxon>Chromadorea</taxon>
        <taxon>Rhabditida</taxon>
        <taxon>Rhabditina</taxon>
        <taxon>Diplogasteromorpha</taxon>
        <taxon>Diplogasteroidea</taxon>
        <taxon>Neodiplogasteridae</taxon>
        <taxon>Pristionchus</taxon>
    </lineage>
</organism>
<keyword evidence="5" id="KW-1185">Reference proteome</keyword>
<evidence type="ECO:0000313" key="4">
    <source>
        <dbReference type="EMBL" id="GMR47586.1"/>
    </source>
</evidence>
<dbReference type="EMBL" id="BTRK01000004">
    <property type="protein sequence ID" value="GMR47586.1"/>
    <property type="molecule type" value="Genomic_DNA"/>
</dbReference>
<feature type="region of interest" description="Disordered" evidence="3">
    <location>
        <begin position="221"/>
        <end position="252"/>
    </location>
</feature>
<evidence type="ECO:0000256" key="1">
    <source>
        <dbReference type="ARBA" id="ARBA00009275"/>
    </source>
</evidence>
<evidence type="ECO:0000256" key="3">
    <source>
        <dbReference type="SAM" id="MobiDB-lite"/>
    </source>
</evidence>
<evidence type="ECO:0000256" key="2">
    <source>
        <dbReference type="ARBA" id="ARBA00022801"/>
    </source>
</evidence>
<accession>A0AAN5CN96</accession>
<feature type="compositionally biased region" description="Basic and acidic residues" evidence="3">
    <location>
        <begin position="274"/>
        <end position="296"/>
    </location>
</feature>
<feature type="compositionally biased region" description="Basic and acidic residues" evidence="3">
    <location>
        <begin position="126"/>
        <end position="141"/>
    </location>
</feature>
<name>A0AAN5CN96_9BILA</name>
<keyword evidence="2" id="KW-0378">Hydrolase</keyword>
<feature type="region of interest" description="Disordered" evidence="3">
    <location>
        <begin position="271"/>
        <end position="297"/>
    </location>
</feature>
<reference evidence="5" key="1">
    <citation type="submission" date="2022-10" db="EMBL/GenBank/DDBJ databases">
        <title>Genome assembly of Pristionchus species.</title>
        <authorList>
            <person name="Yoshida K."/>
            <person name="Sommer R.J."/>
        </authorList>
    </citation>
    <scope>NUCLEOTIDE SEQUENCE [LARGE SCALE GENOMIC DNA]</scope>
    <source>
        <strain evidence="5">RS5460</strain>
    </source>
</reference>
<sequence length="610" mass="68377">VFIAVMKRRVSITCTEPPPENLSPEDPVSKSPSVSSKRAKLVETPTICTLDDRTLNPMVDHEKRLPLTEGGNAEDLSPVSPSVGRNQTTDSSSVTPSRSSSKKGTPRKGRKKDKKHTVNSATAQGRIEDGHVLNEGGKESKCSGQDVWKEGGSAAGDDNQSTIYTNSTGDTSIEKVGDTSKYDPPLISNYTILKVESKNEEKIRTKTDPVGDDFNSELQKLGLPTNFGPQGKMRTESQNDCRSKSSSSERGAIGMINKYVPMSLPKPNSLNWKGMEKGPREGENNKQGDTSNEKEAASGCCMEESVSRWTKSRPEKVLAVHQEEYIDSHCHLDYIHEKIYFKDMETLRKKYKGAFPPTFRGCIPNFIKPLNWQYSEWIKTIVKDDQVLGTAWGIHPHFSGSITELELQNLRELVLERRDELKIVAIGECGIDLSGKNEVPLDKQLEIFKFQVQLAYEADLPLVIHCREGKMGDPEDEVLNVLKERPNHPIHRHCFTRDVKVAMKWMTTLHDISFGFTPSVLSPENSYRFKQILTVIPLCRVHLETDAPYFKPNDYDIFRELPCSLPGAAITVAVSISEIMGLSLDEVIRHTRGCTQRIYRIGRVRKMASI</sequence>
<dbReference type="PANTHER" id="PTHR46363">
    <property type="entry name" value="DEOXYRIBONUCLEASE TATDN2-RELATED"/>
    <property type="match status" value="1"/>
</dbReference>
<evidence type="ECO:0000313" key="5">
    <source>
        <dbReference type="Proteomes" id="UP001328107"/>
    </source>
</evidence>
<feature type="compositionally biased region" description="Basic residues" evidence="3">
    <location>
        <begin position="100"/>
        <end position="117"/>
    </location>
</feature>
<protein>
    <submittedName>
        <fullName evidence="4">Uncharacterized protein</fullName>
    </submittedName>
</protein>
<dbReference type="GO" id="GO:0016788">
    <property type="term" value="F:hydrolase activity, acting on ester bonds"/>
    <property type="evidence" value="ECO:0007669"/>
    <property type="project" value="InterPro"/>
</dbReference>
<dbReference type="PROSITE" id="PS01137">
    <property type="entry name" value="TATD_1"/>
    <property type="match status" value="1"/>
</dbReference>
<dbReference type="InterPro" id="IPR032466">
    <property type="entry name" value="Metal_Hydrolase"/>
</dbReference>
<feature type="non-terminal residue" evidence="4">
    <location>
        <position position="1"/>
    </location>
</feature>
<dbReference type="AlphaFoldDB" id="A0AAN5CN96"/>
<dbReference type="InterPro" id="IPR001130">
    <property type="entry name" value="TatD-like"/>
</dbReference>
<dbReference type="Proteomes" id="UP001328107">
    <property type="component" value="Unassembled WGS sequence"/>
</dbReference>
<proteinExistence type="inferred from homology"/>
<feature type="compositionally biased region" description="Low complexity" evidence="3">
    <location>
        <begin position="88"/>
        <end position="99"/>
    </location>
</feature>
<gene>
    <name evidence="4" type="ORF">PMAYCL1PPCAC_17781</name>
</gene>
<dbReference type="PANTHER" id="PTHR46363:SF1">
    <property type="entry name" value="DEOXYRIBONUCLEASE TATDN2-RELATED"/>
    <property type="match status" value="1"/>
</dbReference>
<comment type="similarity">
    <text evidence="1">Belongs to the metallo-dependent hydrolases superfamily. TatD-type hydrolase family.</text>
</comment>
<dbReference type="CDD" id="cd01310">
    <property type="entry name" value="TatD_DNAse"/>
    <property type="match status" value="1"/>
</dbReference>
<feature type="compositionally biased region" description="Basic and acidic residues" evidence="3">
    <location>
        <begin position="233"/>
        <end position="243"/>
    </location>
</feature>
<dbReference type="Gene3D" id="3.20.20.140">
    <property type="entry name" value="Metal-dependent hydrolases"/>
    <property type="match status" value="1"/>
</dbReference>
<dbReference type="InterPro" id="IPR018228">
    <property type="entry name" value="DNase_TatD-rel_CS"/>
</dbReference>
<feature type="compositionally biased region" description="Polar residues" evidence="3">
    <location>
        <begin position="158"/>
        <end position="170"/>
    </location>
</feature>
<dbReference type="Pfam" id="PF01026">
    <property type="entry name" value="TatD_DNase"/>
    <property type="match status" value="1"/>
</dbReference>
<dbReference type="SUPFAM" id="SSF51556">
    <property type="entry name" value="Metallo-dependent hydrolases"/>
    <property type="match status" value="1"/>
</dbReference>